<evidence type="ECO:0000256" key="6">
    <source>
        <dbReference type="ARBA" id="ARBA00022747"/>
    </source>
</evidence>
<sequence length="218" mass="26065">MTNLKINQLSNTDCREGLAQMIEEGLQVDCVITSPPYWGLRDYGIRKIIWDNDPECDHIWTDHLSFNFLKESTFCVYCGAWFGILGSEPTFGLYIDHLFEVCELIWDTLKSTGVFWINLGTKYLNQNLIGIPERFLIKMLDRGWIRINTVIWYKPNTMPESVKRRFTRDFEYVYVFVKNIKKYFFEQQFERSYTEFIYSRKLLKGGIQEKNNPRQRWG</sequence>
<keyword evidence="3" id="KW-0489">Methyltransferase</keyword>
<dbReference type="InterPro" id="IPR002941">
    <property type="entry name" value="DNA_methylase_N4/N6"/>
</dbReference>
<keyword evidence="7" id="KW-0238">DNA-binding</keyword>
<proteinExistence type="inferred from homology"/>
<evidence type="ECO:0000256" key="5">
    <source>
        <dbReference type="ARBA" id="ARBA00022691"/>
    </source>
</evidence>
<comment type="catalytic activity">
    <reaction evidence="8">
        <text>a 2'-deoxycytidine in DNA + S-adenosyl-L-methionine = an N(4)-methyl-2'-deoxycytidine in DNA + S-adenosyl-L-homocysteine + H(+)</text>
        <dbReference type="Rhea" id="RHEA:16857"/>
        <dbReference type="Rhea" id="RHEA-COMP:11369"/>
        <dbReference type="Rhea" id="RHEA-COMP:13674"/>
        <dbReference type="ChEBI" id="CHEBI:15378"/>
        <dbReference type="ChEBI" id="CHEBI:57856"/>
        <dbReference type="ChEBI" id="CHEBI:59789"/>
        <dbReference type="ChEBI" id="CHEBI:85452"/>
        <dbReference type="ChEBI" id="CHEBI:137933"/>
        <dbReference type="EC" id="2.1.1.113"/>
    </reaction>
</comment>
<dbReference type="GO" id="GO:0032259">
    <property type="term" value="P:methylation"/>
    <property type="evidence" value="ECO:0007669"/>
    <property type="project" value="UniProtKB-KW"/>
</dbReference>
<keyword evidence="6" id="KW-0680">Restriction system</keyword>
<dbReference type="GO" id="GO:0015667">
    <property type="term" value="F:site-specific DNA-methyltransferase (cytosine-N4-specific) activity"/>
    <property type="evidence" value="ECO:0007669"/>
    <property type="project" value="UniProtKB-EC"/>
</dbReference>
<evidence type="ECO:0000256" key="3">
    <source>
        <dbReference type="ARBA" id="ARBA00022603"/>
    </source>
</evidence>
<comment type="similarity">
    <text evidence="1">Belongs to the N(4)/N(6)-methyltransferase family. N(4) subfamily.</text>
</comment>
<dbReference type="InterPro" id="IPR029063">
    <property type="entry name" value="SAM-dependent_MTases_sf"/>
</dbReference>
<dbReference type="GO" id="GO:0008170">
    <property type="term" value="F:N-methyltransferase activity"/>
    <property type="evidence" value="ECO:0007669"/>
    <property type="project" value="InterPro"/>
</dbReference>
<dbReference type="EC" id="2.1.1.113" evidence="2"/>
<dbReference type="InterPro" id="IPR017985">
    <property type="entry name" value="MeTrfase_CN4_CS"/>
</dbReference>
<dbReference type="GO" id="GO:0003677">
    <property type="term" value="F:DNA binding"/>
    <property type="evidence" value="ECO:0007669"/>
    <property type="project" value="UniProtKB-KW"/>
</dbReference>
<dbReference type="PROSITE" id="PS00093">
    <property type="entry name" value="N4_MTASE"/>
    <property type="match status" value="1"/>
</dbReference>
<dbReference type="GO" id="GO:0009307">
    <property type="term" value="P:DNA restriction-modification system"/>
    <property type="evidence" value="ECO:0007669"/>
    <property type="project" value="UniProtKB-KW"/>
</dbReference>
<dbReference type="SUPFAM" id="SSF53335">
    <property type="entry name" value="S-adenosyl-L-methionine-dependent methyltransferases"/>
    <property type="match status" value="1"/>
</dbReference>
<dbReference type="EMBL" id="BART01005253">
    <property type="protein sequence ID" value="GAG63285.1"/>
    <property type="molecule type" value="Genomic_DNA"/>
</dbReference>
<dbReference type="Pfam" id="PF01555">
    <property type="entry name" value="N6_N4_Mtase"/>
    <property type="match status" value="1"/>
</dbReference>
<reference evidence="10" key="1">
    <citation type="journal article" date="2014" name="Front. Microbiol.">
        <title>High frequency of phylogenetically diverse reductive dehalogenase-homologous genes in deep subseafloor sedimentary metagenomes.</title>
        <authorList>
            <person name="Kawai M."/>
            <person name="Futagami T."/>
            <person name="Toyoda A."/>
            <person name="Takaki Y."/>
            <person name="Nishi S."/>
            <person name="Hori S."/>
            <person name="Arai W."/>
            <person name="Tsubouchi T."/>
            <person name="Morono Y."/>
            <person name="Uchiyama I."/>
            <person name="Ito T."/>
            <person name="Fujiyama A."/>
            <person name="Inagaki F."/>
            <person name="Takami H."/>
        </authorList>
    </citation>
    <scope>NUCLEOTIDE SEQUENCE</scope>
    <source>
        <strain evidence="10">Expedition CK06-06</strain>
    </source>
</reference>
<accession>X0Z278</accession>
<feature type="non-terminal residue" evidence="10">
    <location>
        <position position="218"/>
    </location>
</feature>
<dbReference type="Gene3D" id="3.40.50.150">
    <property type="entry name" value="Vaccinia Virus protein VP39"/>
    <property type="match status" value="1"/>
</dbReference>
<dbReference type="AlphaFoldDB" id="X0Z278"/>
<feature type="domain" description="DNA methylase N-4/N-6" evidence="9">
    <location>
        <begin position="28"/>
        <end position="195"/>
    </location>
</feature>
<protein>
    <recommendedName>
        <fullName evidence="2">site-specific DNA-methyltransferase (cytosine-N(4)-specific)</fullName>
        <ecNumber evidence="2">2.1.1.113</ecNumber>
    </recommendedName>
</protein>
<keyword evidence="4" id="KW-0808">Transferase</keyword>
<evidence type="ECO:0000256" key="2">
    <source>
        <dbReference type="ARBA" id="ARBA00012185"/>
    </source>
</evidence>
<evidence type="ECO:0000256" key="7">
    <source>
        <dbReference type="ARBA" id="ARBA00023125"/>
    </source>
</evidence>
<evidence type="ECO:0000259" key="9">
    <source>
        <dbReference type="Pfam" id="PF01555"/>
    </source>
</evidence>
<evidence type="ECO:0000313" key="10">
    <source>
        <dbReference type="EMBL" id="GAG63285.1"/>
    </source>
</evidence>
<evidence type="ECO:0000256" key="4">
    <source>
        <dbReference type="ARBA" id="ARBA00022679"/>
    </source>
</evidence>
<name>X0Z278_9ZZZZ</name>
<gene>
    <name evidence="10" type="ORF">S01H4_12395</name>
</gene>
<evidence type="ECO:0000256" key="8">
    <source>
        <dbReference type="ARBA" id="ARBA00049120"/>
    </source>
</evidence>
<evidence type="ECO:0000256" key="1">
    <source>
        <dbReference type="ARBA" id="ARBA00010203"/>
    </source>
</evidence>
<keyword evidence="5" id="KW-0949">S-adenosyl-L-methionine</keyword>
<organism evidence="10">
    <name type="scientific">marine sediment metagenome</name>
    <dbReference type="NCBI Taxonomy" id="412755"/>
    <lineage>
        <taxon>unclassified sequences</taxon>
        <taxon>metagenomes</taxon>
        <taxon>ecological metagenomes</taxon>
    </lineage>
</organism>
<comment type="caution">
    <text evidence="10">The sequence shown here is derived from an EMBL/GenBank/DDBJ whole genome shotgun (WGS) entry which is preliminary data.</text>
</comment>